<dbReference type="Proteomes" id="UP000199446">
    <property type="component" value="Unassembled WGS sequence"/>
</dbReference>
<sequence>MKEVIWLEGLGLEGFPVAALAAYGALRLLVEEEGMEGVRLVFRDPQSRPVPGLLGVEERELLCRLARRLRRVPPLPPELLEREKLEDLSPEEMRRLASADPRARRFLPALLLPLPGGGMFPSPLDTSKGQQRLTKTLRENWEAARRTHLLKGLRRVLFSGVLLGPGEVLWAWARVRGRASRRRSPLEFGLVGWHPSQYRQWAEGAREPSGLPFHEKVRIHPVATLLAWEAVPLFLLYPAPDGVRAAGVHDPEGQPSLLLPTPGHPVSLEALRALLLQAPLALQDPRAWPPEVALWRSPRLGHPKRQKDPYPVYVEARPVLRGPQAGAQTPGGSRRGR</sequence>
<accession>A0A1G7HXL8</accession>
<dbReference type="AlphaFoldDB" id="A0A1G7HXL8"/>
<feature type="region of interest" description="Disordered" evidence="1">
    <location>
        <begin position="299"/>
        <end position="337"/>
    </location>
</feature>
<name>A0A1G7HXL8_9DEIN</name>
<dbReference type="RefSeq" id="WP_241374221.1">
    <property type="nucleotide sequence ID" value="NZ_FNBC01000022.1"/>
</dbReference>
<proteinExistence type="predicted"/>
<evidence type="ECO:0000313" key="2">
    <source>
        <dbReference type="EMBL" id="SDF05251.1"/>
    </source>
</evidence>
<gene>
    <name evidence="2" type="ORF">SAMN04488243_12225</name>
</gene>
<protein>
    <submittedName>
        <fullName evidence="2">Uncharacterized protein</fullName>
    </submittedName>
</protein>
<evidence type="ECO:0000313" key="3">
    <source>
        <dbReference type="Proteomes" id="UP000199446"/>
    </source>
</evidence>
<evidence type="ECO:0000256" key="1">
    <source>
        <dbReference type="SAM" id="MobiDB-lite"/>
    </source>
</evidence>
<dbReference type="EMBL" id="FNBC01000022">
    <property type="protein sequence ID" value="SDF05251.1"/>
    <property type="molecule type" value="Genomic_DNA"/>
</dbReference>
<dbReference type="STRING" id="482827.SAMN04488243_12225"/>
<reference evidence="3" key="1">
    <citation type="submission" date="2016-10" db="EMBL/GenBank/DDBJ databases">
        <authorList>
            <person name="Varghese N."/>
            <person name="Submissions S."/>
        </authorList>
    </citation>
    <scope>NUCLEOTIDE SEQUENCE [LARGE SCALE GENOMIC DNA]</scope>
    <source>
        <strain evidence="3">CGMCC 1.6992</strain>
    </source>
</reference>
<keyword evidence="3" id="KW-1185">Reference proteome</keyword>
<organism evidence="2 3">
    <name type="scientific">Thermus arciformis</name>
    <dbReference type="NCBI Taxonomy" id="482827"/>
    <lineage>
        <taxon>Bacteria</taxon>
        <taxon>Thermotogati</taxon>
        <taxon>Deinococcota</taxon>
        <taxon>Deinococci</taxon>
        <taxon>Thermales</taxon>
        <taxon>Thermaceae</taxon>
        <taxon>Thermus</taxon>
    </lineage>
</organism>